<protein>
    <submittedName>
        <fullName evidence="15">Peptidase M50 family protein</fullName>
    </submittedName>
</protein>
<keyword evidence="9" id="KW-0862">Zinc</keyword>
<feature type="transmembrane region" description="Helical" evidence="13">
    <location>
        <begin position="29"/>
        <end position="49"/>
    </location>
</feature>
<keyword evidence="8" id="KW-0378">Hydrolase</keyword>
<keyword evidence="6 13" id="KW-0812">Transmembrane</keyword>
<dbReference type="OrthoDB" id="9800627at2"/>
<evidence type="ECO:0000313" key="16">
    <source>
        <dbReference type="Proteomes" id="UP000005038"/>
    </source>
</evidence>
<evidence type="ECO:0000256" key="6">
    <source>
        <dbReference type="ARBA" id="ARBA00022692"/>
    </source>
</evidence>
<dbReference type="Pfam" id="PF02163">
    <property type="entry name" value="Peptidase_M50"/>
    <property type="match status" value="1"/>
</dbReference>
<comment type="caution">
    <text evidence="15">The sequence shown here is derived from an EMBL/GenBank/DDBJ whole genome shotgun (WGS) entry which is preliminary data.</text>
</comment>
<comment type="similarity">
    <text evidence="3">Belongs to the peptidase M50B family.</text>
</comment>
<evidence type="ECO:0000256" key="9">
    <source>
        <dbReference type="ARBA" id="ARBA00022833"/>
    </source>
</evidence>
<dbReference type="PANTHER" id="PTHR35864:SF1">
    <property type="entry name" value="ZINC METALLOPROTEASE YWHC-RELATED"/>
    <property type="match status" value="1"/>
</dbReference>
<feature type="transmembrane region" description="Helical" evidence="13">
    <location>
        <begin position="238"/>
        <end position="259"/>
    </location>
</feature>
<accession>H5TL67</accession>
<keyword evidence="7" id="KW-0479">Metal-binding</keyword>
<keyword evidence="5" id="KW-0645">Protease</keyword>
<feature type="transmembrane region" description="Helical" evidence="13">
    <location>
        <begin position="61"/>
        <end position="87"/>
    </location>
</feature>
<feature type="domain" description="Peptidase M50" evidence="14">
    <location>
        <begin position="67"/>
        <end position="251"/>
    </location>
</feature>
<evidence type="ECO:0000256" key="11">
    <source>
        <dbReference type="ARBA" id="ARBA00023049"/>
    </source>
</evidence>
<dbReference type="CDD" id="cd06158">
    <property type="entry name" value="S2P-M50_like_1"/>
    <property type="match status" value="1"/>
</dbReference>
<dbReference type="InterPro" id="IPR044537">
    <property type="entry name" value="Rip2-like"/>
</dbReference>
<evidence type="ECO:0000259" key="14">
    <source>
        <dbReference type="Pfam" id="PF02163"/>
    </source>
</evidence>
<dbReference type="GO" id="GO:0008237">
    <property type="term" value="F:metallopeptidase activity"/>
    <property type="evidence" value="ECO:0007669"/>
    <property type="project" value="UniProtKB-KW"/>
</dbReference>
<dbReference type="InterPro" id="IPR008915">
    <property type="entry name" value="Peptidase_M50"/>
</dbReference>
<keyword evidence="10 13" id="KW-1133">Transmembrane helix</keyword>
<evidence type="ECO:0000256" key="1">
    <source>
        <dbReference type="ARBA" id="ARBA00001947"/>
    </source>
</evidence>
<keyword evidence="4" id="KW-1003">Cell membrane</keyword>
<evidence type="ECO:0000256" key="3">
    <source>
        <dbReference type="ARBA" id="ARBA00007931"/>
    </source>
</evidence>
<name>H5TL67_GORO1</name>
<dbReference type="Proteomes" id="UP000005038">
    <property type="component" value="Unassembled WGS sequence"/>
</dbReference>
<dbReference type="EMBL" id="BAFB01000098">
    <property type="protein sequence ID" value="GAB34225.1"/>
    <property type="molecule type" value="Genomic_DNA"/>
</dbReference>
<comment type="cofactor">
    <cofactor evidence="1">
        <name>Zn(2+)</name>
        <dbReference type="ChEBI" id="CHEBI:29105"/>
    </cofactor>
</comment>
<organism evidence="15 16">
    <name type="scientific">Gordonia otitidis (strain DSM 44809 / CCUG 52243 / JCM 12355 / NBRC 100426 / IFM 10032)</name>
    <dbReference type="NCBI Taxonomy" id="1108044"/>
    <lineage>
        <taxon>Bacteria</taxon>
        <taxon>Bacillati</taxon>
        <taxon>Actinomycetota</taxon>
        <taxon>Actinomycetes</taxon>
        <taxon>Mycobacteriales</taxon>
        <taxon>Gordoniaceae</taxon>
        <taxon>Gordonia</taxon>
    </lineage>
</organism>
<keyword evidence="16" id="KW-1185">Reference proteome</keyword>
<proteinExistence type="inferred from homology"/>
<sequence>MSVTSSAWAGGRPERPTTREIARAIRPGWLFLAFVAVAVVGGWMCAVSAPGRNAMSIGGTLLLVLAGWVISLCLHEFGHAVTAFRFGDRNAELRGYLTLNPMRYTHPGLSLGLPLLIILLGGIGFPGGAVYLDERGMTNRQKTLVSLAGPGMNIVLAVILLVVIRIAAPDAFVPLHSGVLSGMILAVDGVNLWAALAMLAFLQITAAVLNLIPMPGFDGYNAIEPYLSQQARANAAKIAPYGFLIVFALLFIPQLNAAFFDLIRWLYELSGVPSNLAIQGWNVFMFWRT</sequence>
<dbReference type="AlphaFoldDB" id="H5TL67"/>
<gene>
    <name evidence="15" type="ORF">GOOTI_098_00270</name>
</gene>
<evidence type="ECO:0000256" key="13">
    <source>
        <dbReference type="SAM" id="Phobius"/>
    </source>
</evidence>
<evidence type="ECO:0000256" key="10">
    <source>
        <dbReference type="ARBA" id="ARBA00022989"/>
    </source>
</evidence>
<evidence type="ECO:0000256" key="2">
    <source>
        <dbReference type="ARBA" id="ARBA00004651"/>
    </source>
</evidence>
<evidence type="ECO:0000256" key="8">
    <source>
        <dbReference type="ARBA" id="ARBA00022801"/>
    </source>
</evidence>
<feature type="transmembrane region" description="Helical" evidence="13">
    <location>
        <begin position="144"/>
        <end position="168"/>
    </location>
</feature>
<evidence type="ECO:0000256" key="12">
    <source>
        <dbReference type="ARBA" id="ARBA00023136"/>
    </source>
</evidence>
<feature type="transmembrane region" description="Helical" evidence="13">
    <location>
        <begin position="192"/>
        <end position="212"/>
    </location>
</feature>
<evidence type="ECO:0000313" key="15">
    <source>
        <dbReference type="EMBL" id="GAB34225.1"/>
    </source>
</evidence>
<comment type="subcellular location">
    <subcellularLocation>
        <location evidence="2">Cell membrane</location>
        <topology evidence="2">Multi-pass membrane protein</topology>
    </subcellularLocation>
</comment>
<dbReference type="RefSeq" id="WP_007238464.1">
    <property type="nucleotide sequence ID" value="NZ_BAFB01000098.1"/>
</dbReference>
<dbReference type="PANTHER" id="PTHR35864">
    <property type="entry name" value="ZINC METALLOPROTEASE MJ0611-RELATED"/>
    <property type="match status" value="1"/>
</dbReference>
<keyword evidence="12 13" id="KW-0472">Membrane</keyword>
<dbReference type="GO" id="GO:0005886">
    <property type="term" value="C:plasma membrane"/>
    <property type="evidence" value="ECO:0007669"/>
    <property type="project" value="UniProtKB-SubCell"/>
</dbReference>
<keyword evidence="11" id="KW-0482">Metalloprotease</keyword>
<evidence type="ECO:0000256" key="4">
    <source>
        <dbReference type="ARBA" id="ARBA00022475"/>
    </source>
</evidence>
<evidence type="ECO:0000256" key="7">
    <source>
        <dbReference type="ARBA" id="ARBA00022723"/>
    </source>
</evidence>
<evidence type="ECO:0000256" key="5">
    <source>
        <dbReference type="ARBA" id="ARBA00022670"/>
    </source>
</evidence>
<dbReference type="GO" id="GO:0006508">
    <property type="term" value="P:proteolysis"/>
    <property type="evidence" value="ECO:0007669"/>
    <property type="project" value="UniProtKB-KW"/>
</dbReference>
<dbReference type="InterPro" id="IPR052348">
    <property type="entry name" value="Metallopeptidase_M50B"/>
</dbReference>
<dbReference type="GO" id="GO:0046872">
    <property type="term" value="F:metal ion binding"/>
    <property type="evidence" value="ECO:0007669"/>
    <property type="project" value="UniProtKB-KW"/>
</dbReference>
<dbReference type="STRING" id="1108044.GOOTI_098_00270"/>
<feature type="transmembrane region" description="Helical" evidence="13">
    <location>
        <begin position="107"/>
        <end position="132"/>
    </location>
</feature>
<reference evidence="15" key="1">
    <citation type="submission" date="2012-02" db="EMBL/GenBank/DDBJ databases">
        <title>Whole genome shotgun sequence of Gordonia otitidis NBRC 100426.</title>
        <authorList>
            <person name="Yoshida I."/>
            <person name="Hosoyama A."/>
            <person name="Tsuchikane K."/>
            <person name="Katsumata H."/>
            <person name="Yamazaki S."/>
            <person name="Fujita N."/>
        </authorList>
    </citation>
    <scope>NUCLEOTIDE SEQUENCE [LARGE SCALE GENOMIC DNA]</scope>
    <source>
        <strain evidence="15">NBRC 100426</strain>
    </source>
</reference>